<protein>
    <recommendedName>
        <fullName evidence="3">BACK domain-containing protein</fullName>
    </recommendedName>
</protein>
<dbReference type="STRING" id="5722.A2F8G2"/>
<organism evidence="4 5">
    <name type="scientific">Trichomonas vaginalis (strain ATCC PRA-98 / G3)</name>
    <dbReference type="NCBI Taxonomy" id="412133"/>
    <lineage>
        <taxon>Eukaryota</taxon>
        <taxon>Metamonada</taxon>
        <taxon>Parabasalia</taxon>
        <taxon>Trichomonadida</taxon>
        <taxon>Trichomonadidae</taxon>
        <taxon>Trichomonas</taxon>
    </lineage>
</organism>
<keyword evidence="2" id="KW-0677">Repeat</keyword>
<dbReference type="InterPro" id="IPR011705">
    <property type="entry name" value="BACK"/>
</dbReference>
<dbReference type="Proteomes" id="UP000001542">
    <property type="component" value="Unassembled WGS sequence"/>
</dbReference>
<dbReference type="PANTHER" id="PTHR24412">
    <property type="entry name" value="KELCH PROTEIN"/>
    <property type="match status" value="1"/>
</dbReference>
<dbReference type="Gene3D" id="1.25.40.420">
    <property type="match status" value="1"/>
</dbReference>
<dbReference type="Gene3D" id="2.60.120.260">
    <property type="entry name" value="Galactose-binding domain-like"/>
    <property type="match status" value="1"/>
</dbReference>
<evidence type="ECO:0000256" key="2">
    <source>
        <dbReference type="ARBA" id="ARBA00022737"/>
    </source>
</evidence>
<dbReference type="OrthoDB" id="191037at2759"/>
<evidence type="ECO:0000256" key="1">
    <source>
        <dbReference type="ARBA" id="ARBA00022441"/>
    </source>
</evidence>
<reference evidence="4" key="1">
    <citation type="submission" date="2006-10" db="EMBL/GenBank/DDBJ databases">
        <authorList>
            <person name="Amadeo P."/>
            <person name="Zhao Q."/>
            <person name="Wortman J."/>
            <person name="Fraser-Liggett C."/>
            <person name="Carlton J."/>
        </authorList>
    </citation>
    <scope>NUCLEOTIDE SEQUENCE</scope>
    <source>
        <strain evidence="4">G3</strain>
    </source>
</reference>
<dbReference type="EMBL" id="DS113661">
    <property type="protein sequence ID" value="EAX98813.1"/>
    <property type="molecule type" value="Genomic_DNA"/>
</dbReference>
<name>A2F8G2_TRIV3</name>
<dbReference type="PANTHER" id="PTHR24412:SF484">
    <property type="entry name" value="CHROMOSOME UNDETERMINED SCAFFOLD_17, WHOLE GENOME SHOTGUN SEQUENCE"/>
    <property type="match status" value="1"/>
</dbReference>
<dbReference type="SMR" id="A2F8G2"/>
<dbReference type="KEGG" id="tva:4756614"/>
<keyword evidence="1" id="KW-0880">Kelch repeat</keyword>
<dbReference type="InParanoid" id="A2F8G2"/>
<reference evidence="4" key="2">
    <citation type="journal article" date="2007" name="Science">
        <title>Draft genome sequence of the sexually transmitted pathogen Trichomonas vaginalis.</title>
        <authorList>
            <person name="Carlton J.M."/>
            <person name="Hirt R.P."/>
            <person name="Silva J.C."/>
            <person name="Delcher A.L."/>
            <person name="Schatz M."/>
            <person name="Zhao Q."/>
            <person name="Wortman J.R."/>
            <person name="Bidwell S.L."/>
            <person name="Alsmark U.C.M."/>
            <person name="Besteiro S."/>
            <person name="Sicheritz-Ponten T."/>
            <person name="Noel C.J."/>
            <person name="Dacks J.B."/>
            <person name="Foster P.G."/>
            <person name="Simillion C."/>
            <person name="Van de Peer Y."/>
            <person name="Miranda-Saavedra D."/>
            <person name="Barton G.J."/>
            <person name="Westrop G.D."/>
            <person name="Mueller S."/>
            <person name="Dessi D."/>
            <person name="Fiori P.L."/>
            <person name="Ren Q."/>
            <person name="Paulsen I."/>
            <person name="Zhang H."/>
            <person name="Bastida-Corcuera F.D."/>
            <person name="Simoes-Barbosa A."/>
            <person name="Brown M.T."/>
            <person name="Hayes R.D."/>
            <person name="Mukherjee M."/>
            <person name="Okumura C.Y."/>
            <person name="Schneider R."/>
            <person name="Smith A.J."/>
            <person name="Vanacova S."/>
            <person name="Villalvazo M."/>
            <person name="Haas B.J."/>
            <person name="Pertea M."/>
            <person name="Feldblyum T.V."/>
            <person name="Utterback T.R."/>
            <person name="Shu C.L."/>
            <person name="Osoegawa K."/>
            <person name="de Jong P.J."/>
            <person name="Hrdy I."/>
            <person name="Horvathova L."/>
            <person name="Zubacova Z."/>
            <person name="Dolezal P."/>
            <person name="Malik S.B."/>
            <person name="Logsdon J.M. Jr."/>
            <person name="Henze K."/>
            <person name="Gupta A."/>
            <person name="Wang C.C."/>
            <person name="Dunne R.L."/>
            <person name="Upcroft J.A."/>
            <person name="Upcroft P."/>
            <person name="White O."/>
            <person name="Salzberg S.L."/>
            <person name="Tang P."/>
            <person name="Chiu C.-H."/>
            <person name="Lee Y.-S."/>
            <person name="Embley T.M."/>
            <person name="Coombs G.H."/>
            <person name="Mottram J.C."/>
            <person name="Tachezy J."/>
            <person name="Fraser-Liggett C.M."/>
            <person name="Johnson P.J."/>
        </authorList>
    </citation>
    <scope>NUCLEOTIDE SEQUENCE [LARGE SCALE GENOMIC DNA]</scope>
    <source>
        <strain evidence="4">G3</strain>
    </source>
</reference>
<sequence length="416" mass="47840">MRDGMVPCDLVIDNFGAEFPCHAVVVFSVAPKLIEYKSKSNGSKINLEIPDKLGLFAKIMNFCYGEDFVVNPDNCVQAYLLTYMIGLSLISEAAYECMKKTISPATICPTIMYLYRYHVDCSMYIQYIKDHFSEIMTNPDLLQLPMPILEEIVHSDTLCSENEDNIAYFVQHVIERRGKEANPLLDSIHLNEVSKDTIIDLCATQGIDSKELIEKSKKEEEKPRPSRNYRLNSTQMDTLIKTGKHYDIPYPANEKVPAGIVDYILRKGGKVRVVVSSTHDKYFDSQNLLKLDNFHNIWYSKNTPDQFALFDFSPYMVCPNMYYLRTSGGNRGTGHLTNWTFTASNDMNKWDLLDRKMDVDELNGGYKSVCYKCDCSEYYRYFRVQQVGMNIRSDYSMTLSCLELYGQLLKPESESE</sequence>
<evidence type="ECO:0000259" key="3">
    <source>
        <dbReference type="Pfam" id="PF07707"/>
    </source>
</evidence>
<evidence type="ECO:0000313" key="5">
    <source>
        <dbReference type="Proteomes" id="UP000001542"/>
    </source>
</evidence>
<dbReference type="Pfam" id="PF07707">
    <property type="entry name" value="BACK"/>
    <property type="match status" value="1"/>
</dbReference>
<dbReference type="CDD" id="cd14733">
    <property type="entry name" value="BACK"/>
    <property type="match status" value="1"/>
</dbReference>
<gene>
    <name evidence="4" type="ORF">TVAG_479850</name>
</gene>
<dbReference type="VEuPathDB" id="TrichDB:TVAG_479850"/>
<dbReference type="AlphaFoldDB" id="A2F8G2"/>
<accession>A2F8G2</accession>
<dbReference type="RefSeq" id="XP_001311743.1">
    <property type="nucleotide sequence ID" value="XM_001311742.1"/>
</dbReference>
<feature type="domain" description="BACK" evidence="3">
    <location>
        <begin position="124"/>
        <end position="200"/>
    </location>
</feature>
<proteinExistence type="predicted"/>
<dbReference type="VEuPathDB" id="TrichDB:TVAGG3_0278490"/>
<evidence type="ECO:0000313" key="4">
    <source>
        <dbReference type="EMBL" id="EAX98813.1"/>
    </source>
</evidence>
<keyword evidence="5" id="KW-1185">Reference proteome</keyword>